<organism evidence="3 4">
    <name type="scientific">Trypanosoma cruzi marinkellei</name>
    <dbReference type="NCBI Taxonomy" id="85056"/>
    <lineage>
        <taxon>Eukaryota</taxon>
        <taxon>Discoba</taxon>
        <taxon>Euglenozoa</taxon>
        <taxon>Kinetoplastea</taxon>
        <taxon>Metakinetoplastina</taxon>
        <taxon>Trypanosomatida</taxon>
        <taxon>Trypanosomatidae</taxon>
        <taxon>Trypanosoma</taxon>
        <taxon>Schizotrypanum</taxon>
    </lineage>
</organism>
<dbReference type="Proteomes" id="UP000007350">
    <property type="component" value="Unassembled WGS sequence"/>
</dbReference>
<evidence type="ECO:0000259" key="2">
    <source>
        <dbReference type="Pfam" id="PF22925"/>
    </source>
</evidence>
<dbReference type="InterPro" id="IPR055239">
    <property type="entry name" value="TS_C"/>
</dbReference>
<feature type="region of interest" description="Disordered" evidence="1">
    <location>
        <begin position="120"/>
        <end position="140"/>
    </location>
</feature>
<feature type="compositionally biased region" description="Polar residues" evidence="1">
    <location>
        <begin position="128"/>
        <end position="140"/>
    </location>
</feature>
<protein>
    <submittedName>
        <fullName evidence="3">Trans-sialidase, putative</fullName>
    </submittedName>
</protein>
<dbReference type="OrthoDB" id="250667at2759"/>
<dbReference type="GO" id="GO:0004308">
    <property type="term" value="F:exo-alpha-sialidase activity"/>
    <property type="evidence" value="ECO:0007669"/>
    <property type="project" value="InterPro"/>
</dbReference>
<dbReference type="InterPro" id="IPR013320">
    <property type="entry name" value="ConA-like_dom_sf"/>
</dbReference>
<feature type="non-terminal residue" evidence="3">
    <location>
        <position position="140"/>
    </location>
</feature>
<dbReference type="PRINTS" id="PR01803">
    <property type="entry name" value="TCSIALIDASE"/>
</dbReference>
<keyword evidence="4" id="KW-1185">Reference proteome</keyword>
<gene>
    <name evidence="3" type="ORF">MOQ_000791</name>
</gene>
<sequence length="140" mass="15644">MLEDTDFHYDMELSHTADNKWETMFNDKRTKNSSTWQLEKEYQVALMLQGNKASVYIDGQLLGEGEVRSVNEKSLDFVYFCFGACGTQNSPVTVKNVFLYNRPLNPTEMSAMKYRAPIPNGGPESQVEGVSQTIGTAGSA</sequence>
<comment type="caution">
    <text evidence="3">The sequence shown here is derived from an EMBL/GenBank/DDBJ whole genome shotgun (WGS) entry which is preliminary data.</text>
</comment>
<dbReference type="AlphaFoldDB" id="K2NHY5"/>
<dbReference type="Gene3D" id="2.60.120.200">
    <property type="match status" value="1"/>
</dbReference>
<name>K2NHY5_TRYCR</name>
<dbReference type="Pfam" id="PF22925">
    <property type="entry name" value="TS_C"/>
    <property type="match status" value="1"/>
</dbReference>
<dbReference type="SUPFAM" id="SSF49899">
    <property type="entry name" value="Concanavalin A-like lectins/glucanases"/>
    <property type="match status" value="1"/>
</dbReference>
<evidence type="ECO:0000256" key="1">
    <source>
        <dbReference type="SAM" id="MobiDB-lite"/>
    </source>
</evidence>
<evidence type="ECO:0000313" key="4">
    <source>
        <dbReference type="Proteomes" id="UP000007350"/>
    </source>
</evidence>
<evidence type="ECO:0000313" key="3">
    <source>
        <dbReference type="EMBL" id="EKF38990.1"/>
    </source>
</evidence>
<dbReference type="EMBL" id="AHKC01002278">
    <property type="protein sequence ID" value="EKF38990.1"/>
    <property type="molecule type" value="Genomic_DNA"/>
</dbReference>
<proteinExistence type="predicted"/>
<reference evidence="3 4" key="1">
    <citation type="journal article" date="2012" name="BMC Genomics">
        <title>Comparative genomic analysis of human infective Trypanosoma cruzi lineages with the bat-restricted subspecies T. cruzi marinkellei.</title>
        <authorList>
            <person name="Franzen O."/>
            <person name="Talavera-Lopez C."/>
            <person name="Ochaya S."/>
            <person name="Butler C.E."/>
            <person name="Messenger L.A."/>
            <person name="Lewis M.D."/>
            <person name="Llewellyn M.S."/>
            <person name="Marinkelle C.J."/>
            <person name="Tyler K.M."/>
            <person name="Miles M.A."/>
            <person name="Andersson B."/>
        </authorList>
    </citation>
    <scope>NUCLEOTIDE SEQUENCE [LARGE SCALE GENOMIC DNA]</scope>
    <source>
        <strain evidence="3 4">B7</strain>
    </source>
</reference>
<feature type="domain" description="Trans-sialidase C-terminal" evidence="2">
    <location>
        <begin position="2"/>
        <end position="106"/>
    </location>
</feature>
<accession>K2NHY5</accession>
<dbReference type="InterPro" id="IPR008377">
    <property type="entry name" value="Sialidase_trypan"/>
</dbReference>